<dbReference type="GO" id="GO:0006397">
    <property type="term" value="P:mRNA processing"/>
    <property type="evidence" value="ECO:0007669"/>
    <property type="project" value="UniProtKB-KW"/>
</dbReference>
<evidence type="ECO:0000256" key="1">
    <source>
        <dbReference type="ARBA" id="ARBA00022664"/>
    </source>
</evidence>
<proteinExistence type="predicted"/>
<evidence type="ECO:0000256" key="2">
    <source>
        <dbReference type="ARBA" id="ARBA00022946"/>
    </source>
</evidence>
<feature type="compositionally biased region" description="Gly residues" evidence="3">
    <location>
        <begin position="328"/>
        <end position="341"/>
    </location>
</feature>
<sequence>MAQSIPRLRRSLSSSLETLHRSLSSVPRSSSFSSIVQSSPQQSRTLQFQFQLQSRSFRSSSFSLARPTSTFGSNNNDEIGPDTILFEGCDYNHWLIVMDFPKDNMPSPEEMVKTYEETCARGLNISVEEAKKKMYACSTTVYTGFQVVMTEEESEKFKVVPGVIFVLPDSYIDPQNKEYGGDKYINGEIIRRPPPFQYERQGSRYRDRNRFDRQGPMPSQQGNSSYGQQGSAHGGGNYRTSQNYPRQTYDPPGQGENRGHTPVNAPGGRDAYQPGRDPIPTYQHNHNQQVQRNGPQGDQSIYAPPGQGEDRGKWSGMSSAQAETHGHGVSGFQGQGSGRSYGQGPSAGSYGQGPSAGSYGQGPSAGSYGQGPSAGSYGQGLSAGSYGQGPSAGAYGQGSSAGAYGQGSSAGDYGQGPTAGGYGQGRRAGSYGQGLTAGGYGQGPRAGAYSQGPSDGASGQGPISGAHGQGPSSGYPGHGDQRFSQGEQRSMQGEQTNYASMGQTGMDQVRSSYV</sequence>
<dbReference type="InterPro" id="IPR054059">
    <property type="entry name" value="MORF/ORRM1/DAG-like_MORF"/>
</dbReference>
<evidence type="ECO:0000313" key="6">
    <source>
        <dbReference type="Proteomes" id="UP001457282"/>
    </source>
</evidence>
<dbReference type="GO" id="GO:0080156">
    <property type="term" value="P:mitochondrial mRNA modification"/>
    <property type="evidence" value="ECO:0007669"/>
    <property type="project" value="TreeGrafter"/>
</dbReference>
<accession>A0AAW1YQC0</accession>
<dbReference type="AlphaFoldDB" id="A0AAW1YQC0"/>
<evidence type="ECO:0000313" key="5">
    <source>
        <dbReference type="EMBL" id="KAK9950955.1"/>
    </source>
</evidence>
<feature type="compositionally biased region" description="Gly residues" evidence="3">
    <location>
        <begin position="433"/>
        <end position="444"/>
    </location>
</feature>
<dbReference type="PANTHER" id="PTHR31346:SF5">
    <property type="entry name" value="MULTIPLE ORGANELLAR RNA EDITING FACTOR 1, MITOCHONDRIAL"/>
    <property type="match status" value="1"/>
</dbReference>
<feature type="compositionally biased region" description="Polar residues" evidence="3">
    <location>
        <begin position="482"/>
        <end position="514"/>
    </location>
</feature>
<dbReference type="PANTHER" id="PTHR31346">
    <property type="entry name" value="MULTIPLE ORGANELLAR RNA EDITING FACTOR 2, CHLOROPLASTIC-RELATED-RELATED"/>
    <property type="match status" value="1"/>
</dbReference>
<name>A0AAW1YQC0_RUBAR</name>
<dbReference type="Pfam" id="PF21864">
    <property type="entry name" value="MORF_dom"/>
    <property type="match status" value="1"/>
</dbReference>
<protein>
    <recommendedName>
        <fullName evidence="4">MORF/ORRM1/DAG-like MORF domain-containing protein</fullName>
    </recommendedName>
</protein>
<feature type="compositionally biased region" description="Low complexity" evidence="3">
    <location>
        <begin position="219"/>
        <end position="231"/>
    </location>
</feature>
<feature type="region of interest" description="Disordered" evidence="3">
    <location>
        <begin position="176"/>
        <end position="373"/>
    </location>
</feature>
<dbReference type="EMBL" id="JBEDUW010000001">
    <property type="protein sequence ID" value="KAK9950955.1"/>
    <property type="molecule type" value="Genomic_DNA"/>
</dbReference>
<feature type="compositionally biased region" description="Basic and acidic residues" evidence="3">
    <location>
        <begin position="201"/>
        <end position="213"/>
    </location>
</feature>
<evidence type="ECO:0000259" key="4">
    <source>
        <dbReference type="Pfam" id="PF21864"/>
    </source>
</evidence>
<reference evidence="5 6" key="1">
    <citation type="journal article" date="2023" name="G3 (Bethesda)">
        <title>A chromosome-length genome assembly and annotation of blackberry (Rubus argutus, cv. 'Hillquist').</title>
        <authorList>
            <person name="Bruna T."/>
            <person name="Aryal R."/>
            <person name="Dudchenko O."/>
            <person name="Sargent D.J."/>
            <person name="Mead D."/>
            <person name="Buti M."/>
            <person name="Cavallini A."/>
            <person name="Hytonen T."/>
            <person name="Andres J."/>
            <person name="Pham M."/>
            <person name="Weisz D."/>
            <person name="Mascagni F."/>
            <person name="Usai G."/>
            <person name="Natali L."/>
            <person name="Bassil N."/>
            <person name="Fernandez G.E."/>
            <person name="Lomsadze A."/>
            <person name="Armour M."/>
            <person name="Olukolu B."/>
            <person name="Poorten T."/>
            <person name="Britton C."/>
            <person name="Davik J."/>
            <person name="Ashrafi H."/>
            <person name="Aiden E.L."/>
            <person name="Borodovsky M."/>
            <person name="Worthington M."/>
        </authorList>
    </citation>
    <scope>NUCLEOTIDE SEQUENCE [LARGE SCALE GENOMIC DNA]</scope>
    <source>
        <strain evidence="5">PI 553951</strain>
    </source>
</reference>
<keyword evidence="2" id="KW-0809">Transit peptide</keyword>
<dbReference type="GO" id="GO:0016554">
    <property type="term" value="P:cytidine to uridine editing"/>
    <property type="evidence" value="ECO:0007669"/>
    <property type="project" value="InterPro"/>
</dbReference>
<gene>
    <name evidence="5" type="ORF">M0R45_006418</name>
</gene>
<feature type="region of interest" description="Disordered" evidence="3">
    <location>
        <begin position="388"/>
        <end position="410"/>
    </location>
</feature>
<evidence type="ECO:0000256" key="3">
    <source>
        <dbReference type="SAM" id="MobiDB-lite"/>
    </source>
</evidence>
<feature type="region of interest" description="Disordered" evidence="3">
    <location>
        <begin position="433"/>
        <end position="514"/>
    </location>
</feature>
<feature type="compositionally biased region" description="Polar residues" evidence="3">
    <location>
        <begin position="282"/>
        <end position="299"/>
    </location>
</feature>
<keyword evidence="1" id="KW-0507">mRNA processing</keyword>
<feature type="domain" description="MORF/ORRM1/DAG-like MORF" evidence="4">
    <location>
        <begin position="91"/>
        <end position="184"/>
    </location>
</feature>
<comment type="caution">
    <text evidence="5">The sequence shown here is derived from an EMBL/GenBank/DDBJ whole genome shotgun (WGS) entry which is preliminary data.</text>
</comment>
<dbReference type="InterPro" id="IPR039206">
    <property type="entry name" value="MORF/ORRM1/DAG-like"/>
</dbReference>
<dbReference type="GO" id="GO:0005739">
    <property type="term" value="C:mitochondrion"/>
    <property type="evidence" value="ECO:0007669"/>
    <property type="project" value="TreeGrafter"/>
</dbReference>
<organism evidence="5 6">
    <name type="scientific">Rubus argutus</name>
    <name type="common">Southern blackberry</name>
    <dbReference type="NCBI Taxonomy" id="59490"/>
    <lineage>
        <taxon>Eukaryota</taxon>
        <taxon>Viridiplantae</taxon>
        <taxon>Streptophyta</taxon>
        <taxon>Embryophyta</taxon>
        <taxon>Tracheophyta</taxon>
        <taxon>Spermatophyta</taxon>
        <taxon>Magnoliopsida</taxon>
        <taxon>eudicotyledons</taxon>
        <taxon>Gunneridae</taxon>
        <taxon>Pentapetalae</taxon>
        <taxon>rosids</taxon>
        <taxon>fabids</taxon>
        <taxon>Rosales</taxon>
        <taxon>Rosaceae</taxon>
        <taxon>Rosoideae</taxon>
        <taxon>Rosoideae incertae sedis</taxon>
        <taxon>Rubus</taxon>
    </lineage>
</organism>
<keyword evidence="6" id="KW-1185">Reference proteome</keyword>
<dbReference type="Proteomes" id="UP001457282">
    <property type="component" value="Unassembled WGS sequence"/>
</dbReference>